<dbReference type="AlphaFoldDB" id="A0A5M3MFY6"/>
<gene>
    <name evidence="1" type="ORF">CONPUDRAFT_167701</name>
</gene>
<dbReference type="GeneID" id="19205834"/>
<dbReference type="EMBL" id="JH711583">
    <property type="protein sequence ID" value="EIW77511.1"/>
    <property type="molecule type" value="Genomic_DNA"/>
</dbReference>
<sequence>MTCSGLGTATIQSLQVIRNLRVGFSREHHHRSLSLLSACVYVLYHMALPWSTPTRQTDTGAVLPFIPNEIYIEIFDSVLPLGRFGEQDAEAIDTLMRATLVCRFFYHLASSRIFESLVVRLDDQSNATGANHVALDSWAHAIVAGDPAAVNAAAHVKRGVLIGDRHRDRKPDDIIARRTRLLTQLPNIERVEFVNCAIAPAHIAVLLELRGLRRIAARDCSWVQPDIDMANWTGDNGGTVNPSAVALGEGFSTQGIEDLEIADHHYVLDSPTEWACQVLATASQTLRRVALTDAKSLTLLIHAYNTRWDAQPTCHFPAVREVHLQLPSQYDDELRMFSEARTCAESFPALERLVIFVEWPRDMYRRNLCGNSRGIRPLDSPRKFAHSFIKAAGVRMQNLHRFEILDSRYDSTYMFFKRHITDDLLHEMVDKVCPNLEYFRFGPLEWTPHLGSWKRTMKSSIDRRDIFE</sequence>
<dbReference type="OrthoDB" id="3256662at2759"/>
<evidence type="ECO:0000313" key="2">
    <source>
        <dbReference type="Proteomes" id="UP000053558"/>
    </source>
</evidence>
<name>A0A5M3MFY6_CONPW</name>
<dbReference type="RefSeq" id="XP_007771953.1">
    <property type="nucleotide sequence ID" value="XM_007773763.1"/>
</dbReference>
<comment type="caution">
    <text evidence="1">The sequence shown here is derived from an EMBL/GenBank/DDBJ whole genome shotgun (WGS) entry which is preliminary data.</text>
</comment>
<dbReference type="Proteomes" id="UP000053558">
    <property type="component" value="Unassembled WGS sequence"/>
</dbReference>
<organism evidence="1 2">
    <name type="scientific">Coniophora puteana (strain RWD-64-598)</name>
    <name type="common">Brown rot fungus</name>
    <dbReference type="NCBI Taxonomy" id="741705"/>
    <lineage>
        <taxon>Eukaryota</taxon>
        <taxon>Fungi</taxon>
        <taxon>Dikarya</taxon>
        <taxon>Basidiomycota</taxon>
        <taxon>Agaricomycotina</taxon>
        <taxon>Agaricomycetes</taxon>
        <taxon>Agaricomycetidae</taxon>
        <taxon>Boletales</taxon>
        <taxon>Coniophorineae</taxon>
        <taxon>Coniophoraceae</taxon>
        <taxon>Coniophora</taxon>
    </lineage>
</organism>
<protein>
    <recommendedName>
        <fullName evidence="3">F-box domain-containing protein</fullName>
    </recommendedName>
</protein>
<proteinExistence type="predicted"/>
<evidence type="ECO:0008006" key="3">
    <source>
        <dbReference type="Google" id="ProtNLM"/>
    </source>
</evidence>
<reference evidence="2" key="1">
    <citation type="journal article" date="2012" name="Science">
        <title>The Paleozoic origin of enzymatic lignin decomposition reconstructed from 31 fungal genomes.</title>
        <authorList>
            <person name="Floudas D."/>
            <person name="Binder M."/>
            <person name="Riley R."/>
            <person name="Barry K."/>
            <person name="Blanchette R.A."/>
            <person name="Henrissat B."/>
            <person name="Martinez A.T."/>
            <person name="Otillar R."/>
            <person name="Spatafora J.W."/>
            <person name="Yadav J.S."/>
            <person name="Aerts A."/>
            <person name="Benoit I."/>
            <person name="Boyd A."/>
            <person name="Carlson A."/>
            <person name="Copeland A."/>
            <person name="Coutinho P.M."/>
            <person name="de Vries R.P."/>
            <person name="Ferreira P."/>
            <person name="Findley K."/>
            <person name="Foster B."/>
            <person name="Gaskell J."/>
            <person name="Glotzer D."/>
            <person name="Gorecki P."/>
            <person name="Heitman J."/>
            <person name="Hesse C."/>
            <person name="Hori C."/>
            <person name="Igarashi K."/>
            <person name="Jurgens J.A."/>
            <person name="Kallen N."/>
            <person name="Kersten P."/>
            <person name="Kohler A."/>
            <person name="Kuees U."/>
            <person name="Kumar T.K.A."/>
            <person name="Kuo A."/>
            <person name="LaButti K."/>
            <person name="Larrondo L.F."/>
            <person name="Lindquist E."/>
            <person name="Ling A."/>
            <person name="Lombard V."/>
            <person name="Lucas S."/>
            <person name="Lundell T."/>
            <person name="Martin R."/>
            <person name="McLaughlin D.J."/>
            <person name="Morgenstern I."/>
            <person name="Morin E."/>
            <person name="Murat C."/>
            <person name="Nagy L.G."/>
            <person name="Nolan M."/>
            <person name="Ohm R.A."/>
            <person name="Patyshakuliyeva A."/>
            <person name="Rokas A."/>
            <person name="Ruiz-Duenas F.J."/>
            <person name="Sabat G."/>
            <person name="Salamov A."/>
            <person name="Samejima M."/>
            <person name="Schmutz J."/>
            <person name="Slot J.C."/>
            <person name="St John F."/>
            <person name="Stenlid J."/>
            <person name="Sun H."/>
            <person name="Sun S."/>
            <person name="Syed K."/>
            <person name="Tsang A."/>
            <person name="Wiebenga A."/>
            <person name="Young D."/>
            <person name="Pisabarro A."/>
            <person name="Eastwood D.C."/>
            <person name="Martin F."/>
            <person name="Cullen D."/>
            <person name="Grigoriev I.V."/>
            <person name="Hibbett D.S."/>
        </authorList>
    </citation>
    <scope>NUCLEOTIDE SEQUENCE [LARGE SCALE GENOMIC DNA]</scope>
    <source>
        <strain evidence="2">RWD-64-598 SS2</strain>
    </source>
</reference>
<dbReference type="KEGG" id="cput:CONPUDRAFT_167701"/>
<keyword evidence="2" id="KW-1185">Reference proteome</keyword>
<evidence type="ECO:0000313" key="1">
    <source>
        <dbReference type="EMBL" id="EIW77511.1"/>
    </source>
</evidence>
<accession>A0A5M3MFY6</accession>